<keyword evidence="3" id="KW-0675">Receptor</keyword>
<dbReference type="Gene3D" id="3.40.190.150">
    <property type="entry name" value="Bordetella uptake gene, domain 1"/>
    <property type="match status" value="1"/>
</dbReference>
<dbReference type="PANTHER" id="PTHR42928:SF5">
    <property type="entry name" value="BLR1237 PROTEIN"/>
    <property type="match status" value="1"/>
</dbReference>
<dbReference type="KEGG" id="vpd:VAPA_1c22740"/>
<dbReference type="Gene3D" id="3.40.190.10">
    <property type="entry name" value="Periplasmic binding protein-like II"/>
    <property type="match status" value="1"/>
</dbReference>
<dbReference type="EMBL" id="CP003911">
    <property type="protein sequence ID" value="AGU49378.1"/>
    <property type="molecule type" value="Genomic_DNA"/>
</dbReference>
<dbReference type="RefSeq" id="WP_021006889.1">
    <property type="nucleotide sequence ID" value="NC_022247.1"/>
</dbReference>
<name>T1X9Z9_VARPD</name>
<protein>
    <submittedName>
        <fullName evidence="3">Putative Bug-like extra cytoplasmic solute receptor, TTT family</fullName>
    </submittedName>
</protein>
<proteinExistence type="inferred from homology"/>
<dbReference type="Proteomes" id="UP000016223">
    <property type="component" value="Chromosome 1"/>
</dbReference>
<evidence type="ECO:0000313" key="3">
    <source>
        <dbReference type="EMBL" id="AGU49378.1"/>
    </source>
</evidence>
<feature type="signal peptide" evidence="2">
    <location>
        <begin position="1"/>
        <end position="24"/>
    </location>
</feature>
<dbReference type="InterPro" id="IPR042100">
    <property type="entry name" value="Bug_dom1"/>
</dbReference>
<dbReference type="SUPFAM" id="SSF53850">
    <property type="entry name" value="Periplasmic binding protein-like II"/>
    <property type="match status" value="1"/>
</dbReference>
<comment type="similarity">
    <text evidence="1">Belongs to the UPF0065 (bug) family.</text>
</comment>
<evidence type="ECO:0000313" key="4">
    <source>
        <dbReference type="Proteomes" id="UP000016223"/>
    </source>
</evidence>
<dbReference type="Pfam" id="PF03401">
    <property type="entry name" value="TctC"/>
    <property type="match status" value="1"/>
</dbReference>
<gene>
    <name evidence="3" type="ORF">VAPA_1c22740</name>
</gene>
<evidence type="ECO:0000256" key="1">
    <source>
        <dbReference type="ARBA" id="ARBA00006987"/>
    </source>
</evidence>
<dbReference type="InterPro" id="IPR005064">
    <property type="entry name" value="BUG"/>
</dbReference>
<dbReference type="PANTHER" id="PTHR42928">
    <property type="entry name" value="TRICARBOXYLATE-BINDING PROTEIN"/>
    <property type="match status" value="1"/>
</dbReference>
<evidence type="ECO:0000256" key="2">
    <source>
        <dbReference type="SAM" id="SignalP"/>
    </source>
</evidence>
<accession>T1X9Z9</accession>
<sequence length="324" mass="33772">MRLSQPRKWLISLSMGLAAASLHAQTYPRGPLHLVVPFAAGSTPDLVARLVGERLGTRLGQPVVVDNKPGASGNIGTNAVAKAAPDGQTLGIGIASTLAVNALLYKKMPYAPGRDIELITVAASQPAVLVASSRFAADNAADLLTELKKNPAKYSFASIGAGSASHLAMQALAARASANLVHVPYPGSGAAVTAIISGEVDMGVLPAATVMPFVKSGRIKALAIASSKRSAFLPQLPTLAEVGAPEIQADAWIGIVAPARTSPAIVNHLHSELVQILAEPSIREKLRAQYMEPVANTPAQFRSMVNDEVARWKPVIEKNGITLD</sequence>
<dbReference type="PIRSF" id="PIRSF017082">
    <property type="entry name" value="YflP"/>
    <property type="match status" value="1"/>
</dbReference>
<dbReference type="CDD" id="cd13578">
    <property type="entry name" value="PBP2_Bug27"/>
    <property type="match status" value="1"/>
</dbReference>
<dbReference type="PATRIC" id="fig|1246301.3.peg.2303"/>
<dbReference type="HOGENOM" id="CLU_045683_0_0_4"/>
<feature type="chain" id="PRO_5004596085" evidence="2">
    <location>
        <begin position="25"/>
        <end position="324"/>
    </location>
</feature>
<dbReference type="AlphaFoldDB" id="T1X9Z9"/>
<reference evidence="3 4" key="1">
    <citation type="submission" date="2012-10" db="EMBL/GenBank/DDBJ databases">
        <title>Genome sequence of Variovorax paradoxus B4.</title>
        <authorList>
            <person name="Schuldes J."/>
            <person name="Brandt U."/>
            <person name="Hiessl S."/>
            <person name="Wuebbeler J.H."/>
            <person name="Thuermer A."/>
            <person name="Steinbuechel A."/>
            <person name="Daniel R."/>
        </authorList>
    </citation>
    <scope>NUCLEOTIDE SEQUENCE [LARGE SCALE GENOMIC DNA]</scope>
    <source>
        <strain evidence="3 4">B4</strain>
    </source>
</reference>
<keyword evidence="2" id="KW-0732">Signal</keyword>
<organism evidence="3 4">
    <name type="scientific">Variovorax paradoxus B4</name>
    <dbReference type="NCBI Taxonomy" id="1246301"/>
    <lineage>
        <taxon>Bacteria</taxon>
        <taxon>Pseudomonadati</taxon>
        <taxon>Pseudomonadota</taxon>
        <taxon>Betaproteobacteria</taxon>
        <taxon>Burkholderiales</taxon>
        <taxon>Comamonadaceae</taxon>
        <taxon>Variovorax</taxon>
    </lineage>
</organism>